<protein>
    <submittedName>
        <fullName evidence="1">Uncharacterized protein</fullName>
    </submittedName>
</protein>
<sequence length="153" mass="17333">MCGSKQELSMDMLVSLLRSCRNVLPAMRSNPIVENPPTEDPNESNQQISNLKDHLKGTFFKDPSDTILEACGFRWGKPIPSAASWTRRKQFLQRGMTNVAGRSLNELCEYSLISPIAICLRSTTLVISFEAKVYFTYREDVGWRIGRKPKNSC</sequence>
<dbReference type="AlphaFoldDB" id="A0AAD6KF53"/>
<organism evidence="1 2">
    <name type="scientific">Salix udensis</name>
    <dbReference type="NCBI Taxonomy" id="889485"/>
    <lineage>
        <taxon>Eukaryota</taxon>
        <taxon>Viridiplantae</taxon>
        <taxon>Streptophyta</taxon>
        <taxon>Embryophyta</taxon>
        <taxon>Tracheophyta</taxon>
        <taxon>Spermatophyta</taxon>
        <taxon>Magnoliopsida</taxon>
        <taxon>eudicotyledons</taxon>
        <taxon>Gunneridae</taxon>
        <taxon>Pentapetalae</taxon>
        <taxon>rosids</taxon>
        <taxon>fabids</taxon>
        <taxon>Malpighiales</taxon>
        <taxon>Salicaceae</taxon>
        <taxon>Saliceae</taxon>
        <taxon>Salix</taxon>
    </lineage>
</organism>
<comment type="caution">
    <text evidence="1">The sequence shown here is derived from an EMBL/GenBank/DDBJ whole genome shotgun (WGS) entry which is preliminary data.</text>
</comment>
<evidence type="ECO:0000313" key="1">
    <source>
        <dbReference type="EMBL" id="KAJ6422345.1"/>
    </source>
</evidence>
<reference evidence="1 2" key="1">
    <citation type="journal article" date="2023" name="Int. J. Mol. Sci.">
        <title>De Novo Assembly and Annotation of 11 Diverse Shrub Willow (Salix) Genomes Reveals Novel Gene Organization in Sex-Linked Regions.</title>
        <authorList>
            <person name="Hyden B."/>
            <person name="Feng K."/>
            <person name="Yates T.B."/>
            <person name="Jawdy S."/>
            <person name="Cereghino C."/>
            <person name="Smart L.B."/>
            <person name="Muchero W."/>
        </authorList>
    </citation>
    <scope>NUCLEOTIDE SEQUENCE [LARGE SCALE GENOMIC DNA]</scope>
    <source>
        <tissue evidence="1">Shoot tip</tissue>
    </source>
</reference>
<proteinExistence type="predicted"/>
<dbReference type="Proteomes" id="UP001162972">
    <property type="component" value="Chromosome 19"/>
</dbReference>
<evidence type="ECO:0000313" key="2">
    <source>
        <dbReference type="Proteomes" id="UP001162972"/>
    </source>
</evidence>
<gene>
    <name evidence="1" type="ORF">OIU84_027327</name>
</gene>
<accession>A0AAD6KF53</accession>
<dbReference type="EMBL" id="JAPFFJ010000007">
    <property type="protein sequence ID" value="KAJ6422345.1"/>
    <property type="molecule type" value="Genomic_DNA"/>
</dbReference>
<name>A0AAD6KF53_9ROSI</name>
<keyword evidence="2" id="KW-1185">Reference proteome</keyword>